<dbReference type="GO" id="GO:0005886">
    <property type="term" value="C:plasma membrane"/>
    <property type="evidence" value="ECO:0007669"/>
    <property type="project" value="UniProtKB-SubCell"/>
</dbReference>
<dbReference type="PROSITE" id="PS50928">
    <property type="entry name" value="ABC_TM1"/>
    <property type="match status" value="1"/>
</dbReference>
<name>A0A0F9IHS9_9ZZZZ</name>
<dbReference type="AlphaFoldDB" id="A0A0F9IHS9"/>
<proteinExistence type="predicted"/>
<evidence type="ECO:0000313" key="9">
    <source>
        <dbReference type="EMBL" id="KKL93365.1"/>
    </source>
</evidence>
<keyword evidence="2" id="KW-0813">Transport</keyword>
<evidence type="ECO:0000256" key="1">
    <source>
        <dbReference type="ARBA" id="ARBA00004651"/>
    </source>
</evidence>
<evidence type="ECO:0000256" key="3">
    <source>
        <dbReference type="ARBA" id="ARBA00022475"/>
    </source>
</evidence>
<dbReference type="SUPFAM" id="SSF161098">
    <property type="entry name" value="MetI-like"/>
    <property type="match status" value="1"/>
</dbReference>
<dbReference type="GO" id="GO:0055085">
    <property type="term" value="P:transmembrane transport"/>
    <property type="evidence" value="ECO:0007669"/>
    <property type="project" value="InterPro"/>
</dbReference>
<feature type="transmembrane region" description="Helical" evidence="7">
    <location>
        <begin position="218"/>
        <end position="239"/>
    </location>
</feature>
<feature type="domain" description="ABC transmembrane type-1" evidence="8">
    <location>
        <begin position="103"/>
        <end position="340"/>
    </location>
</feature>
<comment type="subcellular location">
    <subcellularLocation>
        <location evidence="1">Cell membrane</location>
        <topology evidence="1">Multi-pass membrane protein</topology>
    </subcellularLocation>
</comment>
<evidence type="ECO:0000256" key="4">
    <source>
        <dbReference type="ARBA" id="ARBA00022692"/>
    </source>
</evidence>
<dbReference type="Pfam" id="PF00528">
    <property type="entry name" value="BPD_transp_1"/>
    <property type="match status" value="1"/>
</dbReference>
<keyword evidence="6 7" id="KW-0472">Membrane</keyword>
<evidence type="ECO:0000256" key="5">
    <source>
        <dbReference type="ARBA" id="ARBA00022989"/>
    </source>
</evidence>
<feature type="transmembrane region" description="Helical" evidence="7">
    <location>
        <begin position="110"/>
        <end position="130"/>
    </location>
</feature>
<evidence type="ECO:0000256" key="2">
    <source>
        <dbReference type="ARBA" id="ARBA00022448"/>
    </source>
</evidence>
<sequence>MPRQAKNMVKYIIKRIIIMFPILILALIFTFILSHMMLVDPILNAVGFDNPDLLEFERQRLGYYDPWYIKLSIYLKNFFTGDWGESYALKEGLPVRDFIGQVFPKTIELMIIPTIISPIIAVKLGTTAASNKDKRKDSIIRFVAIIGAGFPVFWFATVFQISFGRYLVEYTNGQLKIPVLLTNSPGSSLPGPKGGFRTGFRIIDSIIYNDQAFLWDTLLHLILPSLTMVFLGFSGLTALTRSNMLEVLDQDYIRTARAKGVEEKDVIDKHALRNALLPSSDKIIGGLLGALLGSMFVEMSFNYQGFGYWFTQAIFAGDYYVIMGFAVFSIIITLVGTLVADVAYTIIDPRITYK</sequence>
<feature type="transmembrane region" description="Helical" evidence="7">
    <location>
        <begin position="12"/>
        <end position="33"/>
    </location>
</feature>
<accession>A0A0F9IHS9</accession>
<evidence type="ECO:0000256" key="7">
    <source>
        <dbReference type="SAM" id="Phobius"/>
    </source>
</evidence>
<gene>
    <name evidence="9" type="ORF">LCGC14_1875420</name>
</gene>
<dbReference type="PANTHER" id="PTHR43163">
    <property type="entry name" value="DIPEPTIDE TRANSPORT SYSTEM PERMEASE PROTEIN DPPB-RELATED"/>
    <property type="match status" value="1"/>
</dbReference>
<dbReference type="InterPro" id="IPR000515">
    <property type="entry name" value="MetI-like"/>
</dbReference>
<feature type="transmembrane region" description="Helical" evidence="7">
    <location>
        <begin position="142"/>
        <end position="163"/>
    </location>
</feature>
<dbReference type="PANTHER" id="PTHR43163:SF6">
    <property type="entry name" value="DIPEPTIDE TRANSPORT SYSTEM PERMEASE PROTEIN DPPB-RELATED"/>
    <property type="match status" value="1"/>
</dbReference>
<evidence type="ECO:0000256" key="6">
    <source>
        <dbReference type="ARBA" id="ARBA00023136"/>
    </source>
</evidence>
<keyword evidence="3" id="KW-1003">Cell membrane</keyword>
<keyword evidence="4 7" id="KW-0812">Transmembrane</keyword>
<evidence type="ECO:0000259" key="8">
    <source>
        <dbReference type="PROSITE" id="PS50928"/>
    </source>
</evidence>
<dbReference type="Gene3D" id="1.10.3720.10">
    <property type="entry name" value="MetI-like"/>
    <property type="match status" value="1"/>
</dbReference>
<protein>
    <recommendedName>
        <fullName evidence="8">ABC transmembrane type-1 domain-containing protein</fullName>
    </recommendedName>
</protein>
<keyword evidence="5 7" id="KW-1133">Transmembrane helix</keyword>
<feature type="transmembrane region" description="Helical" evidence="7">
    <location>
        <begin position="321"/>
        <end position="347"/>
    </location>
</feature>
<dbReference type="EMBL" id="LAZR01019208">
    <property type="protein sequence ID" value="KKL93365.1"/>
    <property type="molecule type" value="Genomic_DNA"/>
</dbReference>
<comment type="caution">
    <text evidence="9">The sequence shown here is derived from an EMBL/GenBank/DDBJ whole genome shotgun (WGS) entry which is preliminary data.</text>
</comment>
<organism evidence="9">
    <name type="scientific">marine sediment metagenome</name>
    <dbReference type="NCBI Taxonomy" id="412755"/>
    <lineage>
        <taxon>unclassified sequences</taxon>
        <taxon>metagenomes</taxon>
        <taxon>ecological metagenomes</taxon>
    </lineage>
</organism>
<dbReference type="CDD" id="cd06261">
    <property type="entry name" value="TM_PBP2"/>
    <property type="match status" value="1"/>
</dbReference>
<reference evidence="9" key="1">
    <citation type="journal article" date="2015" name="Nature">
        <title>Complex archaea that bridge the gap between prokaryotes and eukaryotes.</title>
        <authorList>
            <person name="Spang A."/>
            <person name="Saw J.H."/>
            <person name="Jorgensen S.L."/>
            <person name="Zaremba-Niedzwiedzka K."/>
            <person name="Martijn J."/>
            <person name="Lind A.E."/>
            <person name="van Eijk R."/>
            <person name="Schleper C."/>
            <person name="Guy L."/>
            <person name="Ettema T.J."/>
        </authorList>
    </citation>
    <scope>NUCLEOTIDE SEQUENCE</scope>
</reference>
<dbReference type="InterPro" id="IPR035906">
    <property type="entry name" value="MetI-like_sf"/>
</dbReference>
<feature type="transmembrane region" description="Helical" evidence="7">
    <location>
        <begin position="283"/>
        <end position="301"/>
    </location>
</feature>